<evidence type="ECO:0000256" key="1">
    <source>
        <dbReference type="SAM" id="MobiDB-lite"/>
    </source>
</evidence>
<reference evidence="2 3" key="1">
    <citation type="submission" date="2019-03" db="EMBL/GenBank/DDBJ databases">
        <title>The genome sequence of a newly discovered highly antifungal drug resistant Aspergillus species, Aspergillus tanneri NIH 1004.</title>
        <authorList>
            <person name="Mounaud S."/>
            <person name="Singh I."/>
            <person name="Joardar V."/>
            <person name="Pakala S."/>
            <person name="Pakala S."/>
            <person name="Venepally P."/>
            <person name="Hoover J."/>
            <person name="Nierman W."/>
            <person name="Chung J."/>
            <person name="Losada L."/>
        </authorList>
    </citation>
    <scope>NUCLEOTIDE SEQUENCE [LARGE SCALE GENOMIC DNA]</scope>
    <source>
        <strain evidence="2 3">NIH1004</strain>
    </source>
</reference>
<gene>
    <name evidence="2" type="ORF">EYZ11_006195</name>
</gene>
<evidence type="ECO:0000313" key="3">
    <source>
        <dbReference type="Proteomes" id="UP000308092"/>
    </source>
</evidence>
<evidence type="ECO:0000313" key="2">
    <source>
        <dbReference type="EMBL" id="THC94319.1"/>
    </source>
</evidence>
<sequence length="22" mass="2462">MKKGIDESSHGTQLLPYCNPDK</sequence>
<protein>
    <submittedName>
        <fullName evidence="2">Uncharacterized protein</fullName>
    </submittedName>
</protein>
<dbReference type="AlphaFoldDB" id="A0A4S3JG29"/>
<proteinExistence type="predicted"/>
<dbReference type="VEuPathDB" id="FungiDB:EYZ11_006195"/>
<comment type="caution">
    <text evidence="2">The sequence shown here is derived from an EMBL/GenBank/DDBJ whole genome shotgun (WGS) entry which is preliminary data.</text>
</comment>
<dbReference type="EMBL" id="SOSA01000214">
    <property type="protein sequence ID" value="THC94319.1"/>
    <property type="molecule type" value="Genomic_DNA"/>
</dbReference>
<name>A0A4S3JG29_9EURO</name>
<keyword evidence="3" id="KW-1185">Reference proteome</keyword>
<feature type="region of interest" description="Disordered" evidence="1">
    <location>
        <begin position="1"/>
        <end position="22"/>
    </location>
</feature>
<dbReference type="Proteomes" id="UP000308092">
    <property type="component" value="Unassembled WGS sequence"/>
</dbReference>
<accession>A0A4S3JG29</accession>
<organism evidence="2 3">
    <name type="scientific">Aspergillus tanneri</name>
    <dbReference type="NCBI Taxonomy" id="1220188"/>
    <lineage>
        <taxon>Eukaryota</taxon>
        <taxon>Fungi</taxon>
        <taxon>Dikarya</taxon>
        <taxon>Ascomycota</taxon>
        <taxon>Pezizomycotina</taxon>
        <taxon>Eurotiomycetes</taxon>
        <taxon>Eurotiomycetidae</taxon>
        <taxon>Eurotiales</taxon>
        <taxon>Aspergillaceae</taxon>
        <taxon>Aspergillus</taxon>
        <taxon>Aspergillus subgen. Circumdati</taxon>
    </lineage>
</organism>